<dbReference type="SUPFAM" id="SSF52949">
    <property type="entry name" value="Macro domain-like"/>
    <property type="match status" value="1"/>
</dbReference>
<dbReference type="PRINTS" id="PR00620">
    <property type="entry name" value="HISTONEH2A"/>
</dbReference>
<evidence type="ECO:0000256" key="4">
    <source>
        <dbReference type="ARBA" id="ARBA00022853"/>
    </source>
</evidence>
<proteinExistence type="predicted"/>
<evidence type="ECO:0000256" key="1">
    <source>
        <dbReference type="ARBA" id="ARBA00004286"/>
    </source>
</evidence>
<dbReference type="CDD" id="cd00074">
    <property type="entry name" value="HFD_H2A"/>
    <property type="match status" value="1"/>
</dbReference>
<keyword evidence="4" id="KW-0156">Chromatin regulator</keyword>
<organism evidence="7 8">
    <name type="scientific">Priapulus caudatus</name>
    <name type="common">Priapulid worm</name>
    <dbReference type="NCBI Taxonomy" id="37621"/>
    <lineage>
        <taxon>Eukaryota</taxon>
        <taxon>Metazoa</taxon>
        <taxon>Ecdysozoa</taxon>
        <taxon>Scalidophora</taxon>
        <taxon>Priapulida</taxon>
        <taxon>Priapulimorpha</taxon>
        <taxon>Priapulimorphida</taxon>
        <taxon>Priapulidae</taxon>
        <taxon>Priapulus</taxon>
    </lineage>
</organism>
<dbReference type="PANTHER" id="PTHR23430">
    <property type="entry name" value="HISTONE H2A"/>
    <property type="match status" value="1"/>
</dbReference>
<dbReference type="SMART" id="SM00414">
    <property type="entry name" value="H2A"/>
    <property type="match status" value="1"/>
</dbReference>
<dbReference type="GeneID" id="106811262"/>
<evidence type="ECO:0000256" key="5">
    <source>
        <dbReference type="ARBA" id="ARBA00023269"/>
    </source>
</evidence>
<keyword evidence="7" id="KW-1185">Reference proteome</keyword>
<dbReference type="PROSITE" id="PS51154">
    <property type="entry name" value="MACRO"/>
    <property type="match status" value="1"/>
</dbReference>
<dbReference type="Pfam" id="PF16211">
    <property type="entry name" value="Histone_H2A_C"/>
    <property type="match status" value="1"/>
</dbReference>
<protein>
    <submittedName>
        <fullName evidence="8">Core histone macro-H2A.1-like</fullName>
    </submittedName>
</protein>
<dbReference type="Gene3D" id="1.10.20.10">
    <property type="entry name" value="Histone, subunit A"/>
    <property type="match status" value="1"/>
</dbReference>
<dbReference type="InterPro" id="IPR002119">
    <property type="entry name" value="Histone_H2A"/>
</dbReference>
<feature type="domain" description="Macro" evidence="6">
    <location>
        <begin position="186"/>
        <end position="369"/>
    </location>
</feature>
<keyword evidence="2" id="KW-0158">Chromosome</keyword>
<keyword evidence="5" id="KW-0238">DNA-binding</keyword>
<dbReference type="InterPro" id="IPR043472">
    <property type="entry name" value="Macro_dom-like"/>
</dbReference>
<dbReference type="InterPro" id="IPR032454">
    <property type="entry name" value="Histone_H2A_C"/>
</dbReference>
<dbReference type="InterPro" id="IPR035796">
    <property type="entry name" value="Macro_H2A"/>
</dbReference>
<comment type="subcellular location">
    <subcellularLocation>
        <location evidence="1">Chromosome</location>
    </subcellularLocation>
</comment>
<keyword evidence="5" id="KW-0544">Nucleosome core</keyword>
<dbReference type="Pfam" id="PF01661">
    <property type="entry name" value="Macro"/>
    <property type="match status" value="1"/>
</dbReference>
<evidence type="ECO:0000256" key="2">
    <source>
        <dbReference type="ARBA" id="ARBA00022454"/>
    </source>
</evidence>
<reference evidence="8" key="1">
    <citation type="submission" date="2025-08" db="UniProtKB">
        <authorList>
            <consortium name="RefSeq"/>
        </authorList>
    </citation>
    <scope>IDENTIFICATION</scope>
</reference>
<dbReference type="Proteomes" id="UP000695022">
    <property type="component" value="Unplaced"/>
</dbReference>
<keyword evidence="3" id="KW-1017">Isopeptide bond</keyword>
<dbReference type="CDD" id="cd02904">
    <property type="entry name" value="Macro_H2A-like"/>
    <property type="match status" value="1"/>
</dbReference>
<sequence length="370" mass="39433">MSGRLAKKRTKTSKSARAGVLFPVGRMQRYMKRLTHKYRVAAGAPVYMAAVIEYLSAEILELAGNAARDYKRGRVTPRHILLAVGNDEELNQLLKNVTIAQGGVLPKIQPELLKPKKGGKFQTSALTPPLIPLSSSTAGAKKAPKVAAGKVLKSLPKKATAATIRAKKPVMNAKGKETKQDVTGVTILSEKKLFLGQKMTVIQGDIVNVTADALIHPTNGQFSLTGDVGSALEKVGGKEFQQEVRDLLASNGSLDVGGAAICSGHNFLAKFVIHCHPPGWGGGNAHQMLEKCIKNCLALADEKNLKSVAIPAVSQGANGFPKQAAAQVILKAISNHFVTTMSSSLKQIYFVLCDMESIGIYTSELAKLDS</sequence>
<name>A0ABM1EDP0_PRICU</name>
<evidence type="ECO:0000259" key="6">
    <source>
        <dbReference type="PROSITE" id="PS51154"/>
    </source>
</evidence>
<accession>A0ABM1EDP0</accession>
<dbReference type="InterPro" id="IPR009072">
    <property type="entry name" value="Histone-fold"/>
</dbReference>
<dbReference type="InterPro" id="IPR002589">
    <property type="entry name" value="Macro_dom"/>
</dbReference>
<dbReference type="SMART" id="SM00506">
    <property type="entry name" value="A1pp"/>
    <property type="match status" value="1"/>
</dbReference>
<dbReference type="SUPFAM" id="SSF47113">
    <property type="entry name" value="Histone-fold"/>
    <property type="match status" value="1"/>
</dbReference>
<dbReference type="RefSeq" id="XP_014670311.1">
    <property type="nucleotide sequence ID" value="XM_014814825.1"/>
</dbReference>
<evidence type="ECO:0000313" key="7">
    <source>
        <dbReference type="Proteomes" id="UP000695022"/>
    </source>
</evidence>
<gene>
    <name evidence="8" type="primary">LOC106811262</name>
</gene>
<dbReference type="Pfam" id="PF00125">
    <property type="entry name" value="Histone"/>
    <property type="match status" value="1"/>
</dbReference>
<dbReference type="InterPro" id="IPR007125">
    <property type="entry name" value="H2A/H2B/H3"/>
</dbReference>
<evidence type="ECO:0000256" key="3">
    <source>
        <dbReference type="ARBA" id="ARBA00022499"/>
    </source>
</evidence>
<evidence type="ECO:0000313" key="8">
    <source>
        <dbReference type="RefSeq" id="XP_014670311.1"/>
    </source>
</evidence>
<dbReference type="Gene3D" id="3.40.220.10">
    <property type="entry name" value="Leucine Aminopeptidase, subunit E, domain 1"/>
    <property type="match status" value="1"/>
</dbReference>